<evidence type="ECO:0000313" key="1">
    <source>
        <dbReference type="EMBL" id="KAH3790594.1"/>
    </source>
</evidence>
<reference evidence="1" key="1">
    <citation type="journal article" date="2019" name="bioRxiv">
        <title>The Genome of the Zebra Mussel, Dreissena polymorpha: A Resource for Invasive Species Research.</title>
        <authorList>
            <person name="McCartney M.A."/>
            <person name="Auch B."/>
            <person name="Kono T."/>
            <person name="Mallez S."/>
            <person name="Zhang Y."/>
            <person name="Obille A."/>
            <person name="Becker A."/>
            <person name="Abrahante J.E."/>
            <person name="Garbe J."/>
            <person name="Badalamenti J.P."/>
            <person name="Herman A."/>
            <person name="Mangelson H."/>
            <person name="Liachko I."/>
            <person name="Sullivan S."/>
            <person name="Sone E.D."/>
            <person name="Koren S."/>
            <person name="Silverstein K.A.T."/>
            <person name="Beckman K.B."/>
            <person name="Gohl D.M."/>
        </authorList>
    </citation>
    <scope>NUCLEOTIDE SEQUENCE</scope>
    <source>
        <strain evidence="1">Duluth1</strain>
        <tissue evidence="1">Whole animal</tissue>
    </source>
</reference>
<dbReference type="Proteomes" id="UP000828390">
    <property type="component" value="Unassembled WGS sequence"/>
</dbReference>
<protein>
    <submittedName>
        <fullName evidence="1">Uncharacterized protein</fullName>
    </submittedName>
</protein>
<sequence length="85" mass="9226">MPPKCRFLVCRLMTGPFYPLTYKQVTYFPAYVSAFCTTDADCPDSDCGHGEVNNCVLVHGGGGGNGEMQCKCVHHGKRGTAIYVC</sequence>
<keyword evidence="2" id="KW-1185">Reference proteome</keyword>
<comment type="caution">
    <text evidence="1">The sequence shown here is derived from an EMBL/GenBank/DDBJ whole genome shotgun (WGS) entry which is preliminary data.</text>
</comment>
<proteinExistence type="predicted"/>
<accession>A0A9D4IZP5</accession>
<dbReference type="AlphaFoldDB" id="A0A9D4IZP5"/>
<reference evidence="1" key="2">
    <citation type="submission" date="2020-11" db="EMBL/GenBank/DDBJ databases">
        <authorList>
            <person name="McCartney M.A."/>
            <person name="Auch B."/>
            <person name="Kono T."/>
            <person name="Mallez S."/>
            <person name="Becker A."/>
            <person name="Gohl D.M."/>
            <person name="Silverstein K.A.T."/>
            <person name="Koren S."/>
            <person name="Bechman K.B."/>
            <person name="Herman A."/>
            <person name="Abrahante J.E."/>
            <person name="Garbe J."/>
        </authorList>
    </citation>
    <scope>NUCLEOTIDE SEQUENCE</scope>
    <source>
        <strain evidence="1">Duluth1</strain>
        <tissue evidence="1">Whole animal</tissue>
    </source>
</reference>
<dbReference type="EMBL" id="JAIWYP010000008">
    <property type="protein sequence ID" value="KAH3790594.1"/>
    <property type="molecule type" value="Genomic_DNA"/>
</dbReference>
<evidence type="ECO:0000313" key="2">
    <source>
        <dbReference type="Proteomes" id="UP000828390"/>
    </source>
</evidence>
<name>A0A9D4IZP5_DREPO</name>
<gene>
    <name evidence="1" type="ORF">DPMN_168798</name>
</gene>
<organism evidence="1 2">
    <name type="scientific">Dreissena polymorpha</name>
    <name type="common">Zebra mussel</name>
    <name type="synonym">Mytilus polymorpha</name>
    <dbReference type="NCBI Taxonomy" id="45954"/>
    <lineage>
        <taxon>Eukaryota</taxon>
        <taxon>Metazoa</taxon>
        <taxon>Spiralia</taxon>
        <taxon>Lophotrochozoa</taxon>
        <taxon>Mollusca</taxon>
        <taxon>Bivalvia</taxon>
        <taxon>Autobranchia</taxon>
        <taxon>Heteroconchia</taxon>
        <taxon>Euheterodonta</taxon>
        <taxon>Imparidentia</taxon>
        <taxon>Neoheterodontei</taxon>
        <taxon>Myida</taxon>
        <taxon>Dreissenoidea</taxon>
        <taxon>Dreissenidae</taxon>
        <taxon>Dreissena</taxon>
    </lineage>
</organism>